<keyword evidence="3" id="KW-1185">Reference proteome</keyword>
<gene>
    <name evidence="2" type="ORF">MAR_015327</name>
</gene>
<accession>A0ABY7FKZ8</accession>
<evidence type="ECO:0000256" key="1">
    <source>
        <dbReference type="SAM" id="MobiDB-lite"/>
    </source>
</evidence>
<proteinExistence type="predicted"/>
<reference evidence="2" key="1">
    <citation type="submission" date="2022-11" db="EMBL/GenBank/DDBJ databases">
        <title>Centuries of genome instability and evolution in soft-shell clam transmissible cancer (bioRxiv).</title>
        <authorList>
            <person name="Hart S.F.M."/>
            <person name="Yonemitsu M.A."/>
            <person name="Giersch R.M."/>
            <person name="Beal B.F."/>
            <person name="Arriagada G."/>
            <person name="Davis B.W."/>
            <person name="Ostrander E.A."/>
            <person name="Goff S.P."/>
            <person name="Metzger M.J."/>
        </authorList>
    </citation>
    <scope>NUCLEOTIDE SEQUENCE</scope>
    <source>
        <strain evidence="2">MELC-2E11</strain>
        <tissue evidence="2">Siphon/mantle</tissue>
    </source>
</reference>
<sequence>MYVQQEKQDDLPVAPRNDFGTFWLQHLEQKIEMEVGRNQYEHTVCSWEEPVGYEDGCPNGQGVAINMKSYLYLNSLMAERAECSSTSSSGSSGSVVTGRNLSRMRVCSWTRHTSPTVTTSSDTNYEDDILEDLLKISSQYVIYLFIPPQVIPDVEQEGKGLSHGVKLFHLCHKPCNVHLTCRTIMALSLTTPRSALRTINDSNVPLKNIQALKGGNTSLKNSEFQKPLASANPFKTFGDLTKSLPDCSKSKLKIHVDPAPSRVKTKEEVKVITRAPEPLPEIETLHVFNPDEEVGESLLRKIRRWGMPCLAARGDLDSGDEDDDVVDVKNFDPDMEQLDRLDALDPFMMVGDSDFDRVPEAEISLPSMDEIPGIEDLPLPYLDDSIDIEPNMGTLEVWGSFNSLDHSPAGKGARGSESDRSMNDSSMSP</sequence>
<name>A0ABY7FKZ8_MYAAR</name>
<dbReference type="Proteomes" id="UP001164746">
    <property type="component" value="Chromosome 12"/>
</dbReference>
<evidence type="ECO:0000313" key="2">
    <source>
        <dbReference type="EMBL" id="WAR21353.1"/>
    </source>
</evidence>
<evidence type="ECO:0000313" key="3">
    <source>
        <dbReference type="Proteomes" id="UP001164746"/>
    </source>
</evidence>
<feature type="region of interest" description="Disordered" evidence="1">
    <location>
        <begin position="404"/>
        <end position="429"/>
    </location>
</feature>
<organism evidence="2 3">
    <name type="scientific">Mya arenaria</name>
    <name type="common">Soft-shell clam</name>
    <dbReference type="NCBI Taxonomy" id="6604"/>
    <lineage>
        <taxon>Eukaryota</taxon>
        <taxon>Metazoa</taxon>
        <taxon>Spiralia</taxon>
        <taxon>Lophotrochozoa</taxon>
        <taxon>Mollusca</taxon>
        <taxon>Bivalvia</taxon>
        <taxon>Autobranchia</taxon>
        <taxon>Heteroconchia</taxon>
        <taxon>Euheterodonta</taxon>
        <taxon>Imparidentia</taxon>
        <taxon>Neoheterodontei</taxon>
        <taxon>Myida</taxon>
        <taxon>Myoidea</taxon>
        <taxon>Myidae</taxon>
        <taxon>Mya</taxon>
    </lineage>
</organism>
<dbReference type="EMBL" id="CP111023">
    <property type="protein sequence ID" value="WAR21353.1"/>
    <property type="molecule type" value="Genomic_DNA"/>
</dbReference>
<protein>
    <submittedName>
        <fullName evidence="2">Uncharacterized protein</fullName>
    </submittedName>
</protein>